<dbReference type="AlphaFoldDB" id="A0AA42SN21"/>
<reference evidence="1" key="1">
    <citation type="submission" date="2022-09" db="EMBL/GenBank/DDBJ databases">
        <title>Intensive care unit water sources are persistently colonized with multi-drug resistant bacteria and are the site of extensive horizontal gene transfer of antibiotic resistance genes.</title>
        <authorList>
            <person name="Diorio-Toth L."/>
        </authorList>
    </citation>
    <scope>NUCLEOTIDE SEQUENCE</scope>
    <source>
        <strain evidence="1">GD03920</strain>
    </source>
</reference>
<comment type="caution">
    <text evidence="1">The sequence shown here is derived from an EMBL/GenBank/DDBJ whole genome shotgun (WGS) entry which is preliminary data.</text>
</comment>
<dbReference type="EMBL" id="JAOCBE010000001">
    <property type="protein sequence ID" value="MDH0968270.1"/>
    <property type="molecule type" value="Genomic_DNA"/>
</dbReference>
<dbReference type="PANTHER" id="PTHR37941">
    <property type="entry name" value="FUMARASE E-RELATED"/>
    <property type="match status" value="1"/>
</dbReference>
<dbReference type="InterPro" id="IPR038026">
    <property type="entry name" value="MtlR-like_sf"/>
</dbReference>
<dbReference type="Gene3D" id="1.20.120.330">
    <property type="entry name" value="Nucleotidyltransferases domain 2"/>
    <property type="match status" value="1"/>
</dbReference>
<dbReference type="SUPFAM" id="SSF158668">
    <property type="entry name" value="MtlR-like"/>
    <property type="match status" value="1"/>
</dbReference>
<accession>A0AA42SN21</accession>
<sequence length="194" mass="22881">MDEWDKYQVDEWDKYQEEMKFKYPKVFENALKIQSLYPETDRGAALIVAAVLEEQLTIILYSFLRDSKSAKILLDGFNAPIGQFSSKIHLCHALGLIEDDEYKQLEGLRKIRNKFAHSFENIDFDTQQIKDLINGNLIELPPNSSTRKLFHNWFINLNHDLLYRSNEVLTDKRNSKTYKFKHIKNINFVEVDGF</sequence>
<dbReference type="PANTHER" id="PTHR37941:SF1">
    <property type="entry name" value="FUMARASE E-RELATED"/>
    <property type="match status" value="1"/>
</dbReference>
<dbReference type="RefSeq" id="WP_279669676.1">
    <property type="nucleotide sequence ID" value="NZ_JAOCBE010000001.1"/>
</dbReference>
<name>A0AA42SN21_ACIJO</name>
<dbReference type="Proteomes" id="UP001159915">
    <property type="component" value="Unassembled WGS sequence"/>
</dbReference>
<gene>
    <name evidence="1" type="ORF">N5C10_02925</name>
</gene>
<evidence type="ECO:0000313" key="2">
    <source>
        <dbReference type="Proteomes" id="UP001159915"/>
    </source>
</evidence>
<evidence type="ECO:0000313" key="1">
    <source>
        <dbReference type="EMBL" id="MDH0968270.1"/>
    </source>
</evidence>
<protein>
    <submittedName>
        <fullName evidence="1">Transcriptional regulator</fullName>
    </submittedName>
</protein>
<organism evidence="1 2">
    <name type="scientific">Acinetobacter johnsonii</name>
    <dbReference type="NCBI Taxonomy" id="40214"/>
    <lineage>
        <taxon>Bacteria</taxon>
        <taxon>Pseudomonadati</taxon>
        <taxon>Pseudomonadota</taxon>
        <taxon>Gammaproteobacteria</taxon>
        <taxon>Moraxellales</taxon>
        <taxon>Moraxellaceae</taxon>
        <taxon>Acinetobacter</taxon>
    </lineage>
</organism>
<proteinExistence type="predicted"/>
<dbReference type="Pfam" id="PF05068">
    <property type="entry name" value="MtlR"/>
    <property type="match status" value="1"/>
</dbReference>
<dbReference type="GO" id="GO:0045892">
    <property type="term" value="P:negative regulation of DNA-templated transcription"/>
    <property type="evidence" value="ECO:0007669"/>
    <property type="project" value="TreeGrafter"/>
</dbReference>
<dbReference type="InterPro" id="IPR007761">
    <property type="entry name" value="MtlR-like"/>
</dbReference>